<gene>
    <name evidence="2" type="ORF">F8154_14205</name>
</gene>
<organism evidence="2 3">
    <name type="scientific">Alkaliphilus pronyensis</name>
    <dbReference type="NCBI Taxonomy" id="1482732"/>
    <lineage>
        <taxon>Bacteria</taxon>
        <taxon>Bacillati</taxon>
        <taxon>Bacillota</taxon>
        <taxon>Clostridia</taxon>
        <taxon>Peptostreptococcales</taxon>
        <taxon>Natronincolaceae</taxon>
        <taxon>Alkaliphilus</taxon>
    </lineage>
</organism>
<protein>
    <submittedName>
        <fullName evidence="2">Glycine reductase</fullName>
    </submittedName>
</protein>
<reference evidence="2 3" key="1">
    <citation type="submission" date="2019-10" db="EMBL/GenBank/DDBJ databases">
        <title>Alkaliphilus serpentinus sp. nov. and Alkaliphilus pronyensis sp. nov., two novel anaerobic alkaliphilic species isolated from the serpentinized-hosted hydrothermal field of the Prony Bay (New Caledonia).</title>
        <authorList>
            <person name="Postec A."/>
        </authorList>
    </citation>
    <scope>NUCLEOTIDE SEQUENCE [LARGE SCALE GENOMIC DNA]</scope>
    <source>
        <strain evidence="2 3">LacV</strain>
    </source>
</reference>
<name>A0A6I0EWL3_9FIRM</name>
<dbReference type="EMBL" id="WBZC01000074">
    <property type="protein sequence ID" value="KAB3530086.1"/>
    <property type="molecule type" value="Genomic_DNA"/>
</dbReference>
<accession>A0A6I0EWL3</accession>
<feature type="non-terminal residue" evidence="2">
    <location>
        <position position="1"/>
    </location>
</feature>
<evidence type="ECO:0000313" key="3">
    <source>
        <dbReference type="Proteomes" id="UP000432715"/>
    </source>
</evidence>
<feature type="region of interest" description="Disordered" evidence="1">
    <location>
        <begin position="1"/>
        <end position="22"/>
    </location>
</feature>
<proteinExistence type="predicted"/>
<dbReference type="AlphaFoldDB" id="A0A6I0EWL3"/>
<dbReference type="Proteomes" id="UP000432715">
    <property type="component" value="Unassembled WGS sequence"/>
</dbReference>
<keyword evidence="3" id="KW-1185">Reference proteome</keyword>
<evidence type="ECO:0000313" key="2">
    <source>
        <dbReference type="EMBL" id="KAB3530086.1"/>
    </source>
</evidence>
<comment type="caution">
    <text evidence="2">The sequence shown here is derived from an EMBL/GenBank/DDBJ whole genome shotgun (WGS) entry which is preliminary data.</text>
</comment>
<evidence type="ECO:0000256" key="1">
    <source>
        <dbReference type="SAM" id="MobiDB-lite"/>
    </source>
</evidence>
<sequence length="85" mass="9025">DTKKAAAAEDEKEITPPPQEIVTGSISGIDIMDLEDAVKELWKKEIYAESGMGCTGPIVMVNEERLQAAIKVLAEAGYVAGEASC</sequence>